<dbReference type="EMBL" id="JAMFTS010000003">
    <property type="protein sequence ID" value="KAJ4773150.1"/>
    <property type="molecule type" value="Genomic_DNA"/>
</dbReference>
<evidence type="ECO:0000256" key="1">
    <source>
        <dbReference type="SAM" id="MobiDB-lite"/>
    </source>
</evidence>
<comment type="caution">
    <text evidence="2">The sequence shown here is derived from an EMBL/GenBank/DDBJ whole genome shotgun (WGS) entry which is preliminary data.</text>
</comment>
<gene>
    <name evidence="2" type="ORF">LUZ62_057407</name>
</gene>
<sequence length="220" mass="24476">MQPETSSSDITIHLRRDTAGAHTPTSEITVRLSEGVDLGSVGRALGLYPHTVRLNGYYISRAGHYYVSPGLSWGPLLDFFAQRGLPCGNSEGDAIVVQGKHAGSTDGNAFLKREFELVIETPLKKRKLEANYRPNESVTPSTKRSLKFQLEMESPPKKRMLEANLKPNKNVTISTKRSRTFQSEMESPLKKRKDGTNYKPSENVTLFPKRSLNSDDVPAV</sequence>
<proteinExistence type="predicted"/>
<reference evidence="2" key="1">
    <citation type="submission" date="2022-08" db="EMBL/GenBank/DDBJ databases">
        <authorList>
            <person name="Marques A."/>
        </authorList>
    </citation>
    <scope>NUCLEOTIDE SEQUENCE</scope>
    <source>
        <strain evidence="2">RhyPub2mFocal</strain>
        <tissue evidence="2">Leaves</tissue>
    </source>
</reference>
<dbReference type="PANTHER" id="PTHR39104">
    <property type="entry name" value="AMINO ACID-LIGASE"/>
    <property type="match status" value="1"/>
</dbReference>
<dbReference type="AlphaFoldDB" id="A0AAV8DVE2"/>
<name>A0AAV8DVE2_9POAL</name>
<evidence type="ECO:0000313" key="2">
    <source>
        <dbReference type="EMBL" id="KAJ4773150.1"/>
    </source>
</evidence>
<feature type="region of interest" description="Disordered" evidence="1">
    <location>
        <begin position="167"/>
        <end position="220"/>
    </location>
</feature>
<organism evidence="2 3">
    <name type="scientific">Rhynchospora pubera</name>
    <dbReference type="NCBI Taxonomy" id="906938"/>
    <lineage>
        <taxon>Eukaryota</taxon>
        <taxon>Viridiplantae</taxon>
        <taxon>Streptophyta</taxon>
        <taxon>Embryophyta</taxon>
        <taxon>Tracheophyta</taxon>
        <taxon>Spermatophyta</taxon>
        <taxon>Magnoliopsida</taxon>
        <taxon>Liliopsida</taxon>
        <taxon>Poales</taxon>
        <taxon>Cyperaceae</taxon>
        <taxon>Cyperoideae</taxon>
        <taxon>Rhynchosporeae</taxon>
        <taxon>Rhynchospora</taxon>
    </lineage>
</organism>
<keyword evidence="3" id="KW-1185">Reference proteome</keyword>
<feature type="compositionally biased region" description="Polar residues" evidence="1">
    <location>
        <begin position="167"/>
        <end position="185"/>
    </location>
</feature>
<accession>A0AAV8DVE2</accession>
<dbReference type="PANTHER" id="PTHR39104:SF1">
    <property type="entry name" value="AMINO ACID-LIGASE"/>
    <property type="match status" value="1"/>
</dbReference>
<protein>
    <submittedName>
        <fullName evidence="2">Amino acid-ligase</fullName>
    </submittedName>
</protein>
<dbReference type="Proteomes" id="UP001140206">
    <property type="component" value="Chromosome 3"/>
</dbReference>
<evidence type="ECO:0000313" key="3">
    <source>
        <dbReference type="Proteomes" id="UP001140206"/>
    </source>
</evidence>